<dbReference type="SUPFAM" id="SSF56317">
    <property type="entry name" value="Carbon-nitrogen hydrolase"/>
    <property type="match status" value="1"/>
</dbReference>
<dbReference type="Gene3D" id="3.60.110.10">
    <property type="entry name" value="Carbon-nitrogen hydrolase"/>
    <property type="match status" value="1"/>
</dbReference>
<dbReference type="EMBL" id="BLKX01000002">
    <property type="protein sequence ID" value="GFG83036.1"/>
    <property type="molecule type" value="Genomic_DNA"/>
</dbReference>
<keyword evidence="1" id="KW-0614">Plasmid</keyword>
<evidence type="ECO:0000313" key="2">
    <source>
        <dbReference type="Proteomes" id="UP000465240"/>
    </source>
</evidence>
<protein>
    <submittedName>
        <fullName evidence="1">Uncharacterized protein</fullName>
    </submittedName>
</protein>
<dbReference type="InterPro" id="IPR036526">
    <property type="entry name" value="C-N_Hydrolase_sf"/>
</dbReference>
<dbReference type="Proteomes" id="UP000465240">
    <property type="component" value="Unassembled WGS sequence"/>
</dbReference>
<sequence>MRRNTAIAWLRGHPDLVTHDKHSPAEHPIHEDIQPHGWPELWIYVSADGWHLALAICRDLLNPQAVHALSEAGANLVLAPAMSERLTPFTGQIAHLVLPQKSGNDAADPRYVITVRGVAYRMSRGA</sequence>
<proteinExistence type="predicted"/>
<reference evidence="1 2" key="1">
    <citation type="journal article" date="2019" name="Emerg. Microbes Infect.">
        <title>Comprehensive subspecies identification of 175 nontuberculous mycobacteria species based on 7547 genomic profiles.</title>
        <authorList>
            <person name="Matsumoto Y."/>
            <person name="Kinjo T."/>
            <person name="Motooka D."/>
            <person name="Nabeya D."/>
            <person name="Jung N."/>
            <person name="Uechi K."/>
            <person name="Horii T."/>
            <person name="Iida T."/>
            <person name="Fujita J."/>
            <person name="Nakamura S."/>
        </authorList>
    </citation>
    <scope>NUCLEOTIDE SEQUENCE [LARGE SCALE GENOMIC DNA]</scope>
    <source>
        <strain evidence="1 2">JCM 18565</strain>
    </source>
</reference>
<geneLocation type="plasmid" evidence="1">
    <name>pJCM18565</name>
</geneLocation>
<comment type="caution">
    <text evidence="1">The sequence shown here is derived from an EMBL/GenBank/DDBJ whole genome shotgun (WGS) entry which is preliminary data.</text>
</comment>
<accession>A0ABQ1CF05</accession>
<name>A0ABQ1CF05_9MYCO</name>
<keyword evidence="2" id="KW-1185">Reference proteome</keyword>
<gene>
    <name evidence="1" type="ORF">MPRG_63120</name>
</gene>
<organism evidence="1 2">
    <name type="scientific">Mycobacterium paragordonae</name>
    <dbReference type="NCBI Taxonomy" id="1389713"/>
    <lineage>
        <taxon>Bacteria</taxon>
        <taxon>Bacillati</taxon>
        <taxon>Actinomycetota</taxon>
        <taxon>Actinomycetes</taxon>
        <taxon>Mycobacteriales</taxon>
        <taxon>Mycobacteriaceae</taxon>
        <taxon>Mycobacterium</taxon>
    </lineage>
</organism>
<evidence type="ECO:0000313" key="1">
    <source>
        <dbReference type="EMBL" id="GFG83036.1"/>
    </source>
</evidence>